<evidence type="ECO:0008006" key="6">
    <source>
        <dbReference type="Google" id="ProtNLM"/>
    </source>
</evidence>
<dbReference type="InterPro" id="IPR008001">
    <property type="entry name" value="MCSF-1"/>
</dbReference>
<dbReference type="GO" id="GO:0016020">
    <property type="term" value="C:membrane"/>
    <property type="evidence" value="ECO:0007669"/>
    <property type="project" value="InterPro"/>
</dbReference>
<dbReference type="Proteomes" id="UP000752171">
    <property type="component" value="Unassembled WGS sequence"/>
</dbReference>
<feature type="compositionally biased region" description="Polar residues" evidence="1">
    <location>
        <begin position="241"/>
        <end position="263"/>
    </location>
</feature>
<evidence type="ECO:0000313" key="4">
    <source>
        <dbReference type="EMBL" id="KAG9260505.1"/>
    </source>
</evidence>
<keyword evidence="2" id="KW-0812">Transmembrane</keyword>
<dbReference type="Pfam" id="PF05337">
    <property type="entry name" value="CSF-1"/>
    <property type="match status" value="1"/>
</dbReference>
<keyword evidence="2" id="KW-0472">Membrane</keyword>
<comment type="caution">
    <text evidence="4">The sequence shown here is derived from an EMBL/GenBank/DDBJ whole genome shotgun (WGS) entry which is preliminary data.</text>
</comment>
<keyword evidence="2" id="KW-1133">Transmembrane helix</keyword>
<feature type="region of interest" description="Disordered" evidence="1">
    <location>
        <begin position="291"/>
        <end position="348"/>
    </location>
</feature>
<feature type="signal peptide" evidence="3">
    <location>
        <begin position="1"/>
        <end position="28"/>
    </location>
</feature>
<dbReference type="SUPFAM" id="SSF47266">
    <property type="entry name" value="4-helical cytokines"/>
    <property type="match status" value="1"/>
</dbReference>
<proteinExistence type="predicted"/>
<dbReference type="FunFam" id="1.20.1250.10:FF:000056">
    <property type="entry name" value="Colony-stimulating factor 1b (macrophage)"/>
    <property type="match status" value="1"/>
</dbReference>
<sequence>MNTNTPAHKAKIRHLCCFLVLCLHLACGAVPGPCKHSVTKEHLLYLRRLIGNQLQNGCSISYNFTERQSLSEVCYIKAALPHLLELLNAHFRYGRDSDNYNYAKSLKTLIYNIYSQKCVLPINEEIEDSPVKFAKLHMTSPRVGLEKAEEVLQMYKNLVTTTDQPIKWNCEDEYAEDLPDSTTAQTSGTQECQCPCTKISSTLLRTSVQIRSTSSAPRSSPAPVLRHKNEGHSETEHVLKQGTSNSIKIQPSPVSLSSETSPGRHTRTELYGSTPGDFTHIIMSSTPHLLDTPIETARSPSQAMSSTTRKPQRRTALTVQSAPSRPVQRNVPQRRRSGRRAQNVLSKRSLDTKVGGGLFDMSSDLIQSWITTTTTNNPVQTLHVDRKTAPKSATPPLSLNITEDISDNVIPLAEQTEDLQTHLHMAASPPEHGIKTISEESDCKGFECQKDTEATNDQISKHPEAEYWVKNIQLSSSSIKTTVLIISVCFILLLLSTLTFSKQRTNISTPALKTNKKNSDTEVKHLSRIQL</sequence>
<feature type="compositionally biased region" description="Low complexity" evidence="1">
    <location>
        <begin position="211"/>
        <end position="223"/>
    </location>
</feature>
<dbReference type="GO" id="GO:0005125">
    <property type="term" value="F:cytokine activity"/>
    <property type="evidence" value="ECO:0007669"/>
    <property type="project" value="InterPro"/>
</dbReference>
<evidence type="ECO:0000313" key="5">
    <source>
        <dbReference type="Proteomes" id="UP000752171"/>
    </source>
</evidence>
<evidence type="ECO:0000256" key="2">
    <source>
        <dbReference type="SAM" id="Phobius"/>
    </source>
</evidence>
<feature type="compositionally biased region" description="Polar residues" evidence="1">
    <location>
        <begin position="298"/>
        <end position="323"/>
    </location>
</feature>
<dbReference type="EMBL" id="JAICCE010000024">
    <property type="protein sequence ID" value="KAG9260505.1"/>
    <property type="molecule type" value="Genomic_DNA"/>
</dbReference>
<dbReference type="GO" id="GO:0005615">
    <property type="term" value="C:extracellular space"/>
    <property type="evidence" value="ECO:0007669"/>
    <property type="project" value="TreeGrafter"/>
</dbReference>
<dbReference type="PANTHER" id="PTHR10058:SF0">
    <property type="entry name" value="MACROPHAGE COLONY-STIMULATING FACTOR 1"/>
    <property type="match status" value="1"/>
</dbReference>
<dbReference type="AlphaFoldDB" id="A0A8T2KRL4"/>
<feature type="compositionally biased region" description="Basic and acidic residues" evidence="1">
    <location>
        <begin position="227"/>
        <end position="239"/>
    </location>
</feature>
<feature type="region of interest" description="Disordered" evidence="1">
    <location>
        <begin position="209"/>
        <end position="276"/>
    </location>
</feature>
<keyword evidence="3" id="KW-0732">Signal</keyword>
<gene>
    <name evidence="4" type="ORF">AMEX_G26770</name>
</gene>
<feature type="chain" id="PRO_5035808549" description="Colony stimulating factor 1b (macrophage)" evidence="3">
    <location>
        <begin position="29"/>
        <end position="531"/>
    </location>
</feature>
<name>A0A8T2KRL4_ASTMX</name>
<reference evidence="4 5" key="1">
    <citation type="submission" date="2021-07" db="EMBL/GenBank/DDBJ databases">
        <authorList>
            <person name="Imarazene B."/>
            <person name="Zahm M."/>
            <person name="Klopp C."/>
            <person name="Cabau C."/>
            <person name="Beille S."/>
            <person name="Jouanno E."/>
            <person name="Castinel A."/>
            <person name="Lluch J."/>
            <person name="Gil L."/>
            <person name="Kuchtly C."/>
            <person name="Lopez Roques C."/>
            <person name="Donnadieu C."/>
            <person name="Parrinello H."/>
            <person name="Journot L."/>
            <person name="Du K."/>
            <person name="Schartl M."/>
            <person name="Retaux S."/>
            <person name="Guiguen Y."/>
        </authorList>
    </citation>
    <scope>NUCLEOTIDE SEQUENCE [LARGE SCALE GENOMIC DNA]</scope>
    <source>
        <strain evidence="4">Pach_M1</strain>
        <tissue evidence="4">Testis</tissue>
    </source>
</reference>
<accession>A0A8T2KRL4</accession>
<organism evidence="4 5">
    <name type="scientific">Astyanax mexicanus</name>
    <name type="common">Blind cave fish</name>
    <name type="synonym">Astyanax fasciatus mexicanus</name>
    <dbReference type="NCBI Taxonomy" id="7994"/>
    <lineage>
        <taxon>Eukaryota</taxon>
        <taxon>Metazoa</taxon>
        <taxon>Chordata</taxon>
        <taxon>Craniata</taxon>
        <taxon>Vertebrata</taxon>
        <taxon>Euteleostomi</taxon>
        <taxon>Actinopterygii</taxon>
        <taxon>Neopterygii</taxon>
        <taxon>Teleostei</taxon>
        <taxon>Ostariophysi</taxon>
        <taxon>Characiformes</taxon>
        <taxon>Characoidei</taxon>
        <taxon>Acestrorhamphidae</taxon>
        <taxon>Acestrorhamphinae</taxon>
        <taxon>Astyanax</taxon>
    </lineage>
</organism>
<evidence type="ECO:0000256" key="3">
    <source>
        <dbReference type="SAM" id="SignalP"/>
    </source>
</evidence>
<dbReference type="PANTHER" id="PTHR10058">
    <property type="entry name" value="MACROPHAGE COLONY STIMULATING FACTOR"/>
    <property type="match status" value="1"/>
</dbReference>
<evidence type="ECO:0000256" key="1">
    <source>
        <dbReference type="SAM" id="MobiDB-lite"/>
    </source>
</evidence>
<dbReference type="Gene3D" id="1.20.1250.10">
    <property type="match status" value="1"/>
</dbReference>
<dbReference type="GO" id="GO:0008083">
    <property type="term" value="F:growth factor activity"/>
    <property type="evidence" value="ECO:0007669"/>
    <property type="project" value="InterPro"/>
</dbReference>
<dbReference type="InterPro" id="IPR009079">
    <property type="entry name" value="4_helix_cytokine-like_core"/>
</dbReference>
<feature type="transmembrane region" description="Helical" evidence="2">
    <location>
        <begin position="481"/>
        <end position="500"/>
    </location>
</feature>
<protein>
    <recommendedName>
        <fullName evidence="6">Colony stimulating factor 1b (macrophage)</fullName>
    </recommendedName>
</protein>